<evidence type="ECO:0000313" key="3">
    <source>
        <dbReference type="Proteomes" id="UP000826195"/>
    </source>
</evidence>
<reference evidence="2 3" key="1">
    <citation type="journal article" date="2021" name="J. Hered.">
        <title>A chromosome-level genome assembly of the parasitoid wasp, Cotesia glomerata (Hymenoptera: Braconidae).</title>
        <authorList>
            <person name="Pinto B.J."/>
            <person name="Weis J.J."/>
            <person name="Gamble T."/>
            <person name="Ode P.J."/>
            <person name="Paul R."/>
            <person name="Zaspel J.M."/>
        </authorList>
    </citation>
    <scope>NUCLEOTIDE SEQUENCE [LARGE SCALE GENOMIC DNA]</scope>
    <source>
        <strain evidence="2">CgM1</strain>
    </source>
</reference>
<dbReference type="Proteomes" id="UP000826195">
    <property type="component" value="Unassembled WGS sequence"/>
</dbReference>
<accession>A0AAV7ISP5</accession>
<evidence type="ECO:0000313" key="2">
    <source>
        <dbReference type="EMBL" id="KAH0557363.1"/>
    </source>
</evidence>
<dbReference type="AlphaFoldDB" id="A0AAV7ISP5"/>
<feature type="chain" id="PRO_5043328089" evidence="1">
    <location>
        <begin position="24"/>
        <end position="244"/>
    </location>
</feature>
<gene>
    <name evidence="2" type="ORF">KQX54_004655</name>
</gene>
<sequence>MTKLLFLFSVLIGVLTNSTVSIAKKIPSSSYFSESCSSNRALCNPNLPQPCCDSNNKCINVYRTKLDAELYVCLKEAKLGDTCENWFDCEAIIEAKCSEDSTCACNKFSSEWNDTICLYPTVEEQLIPELQNNYHFDERNRLYFVKTNFVSQSGFNRKSEIQYGEKCVDDDQCSELGDRGLVCAVSLKGSHECKCPEWMKFDLEIGYCTDITELPDLNHDSNLTNSEVEILDEKELNEEYEDFP</sequence>
<dbReference type="EMBL" id="JAHXZJ010000747">
    <property type="protein sequence ID" value="KAH0557363.1"/>
    <property type="molecule type" value="Genomic_DNA"/>
</dbReference>
<keyword evidence="1" id="KW-0732">Signal</keyword>
<proteinExistence type="predicted"/>
<feature type="signal peptide" evidence="1">
    <location>
        <begin position="1"/>
        <end position="23"/>
    </location>
</feature>
<evidence type="ECO:0000256" key="1">
    <source>
        <dbReference type="SAM" id="SignalP"/>
    </source>
</evidence>
<name>A0AAV7ISP5_COTGL</name>
<organism evidence="2 3">
    <name type="scientific">Cotesia glomerata</name>
    <name type="common">Lepidopteran parasitic wasp</name>
    <name type="synonym">Apanteles glomeratus</name>
    <dbReference type="NCBI Taxonomy" id="32391"/>
    <lineage>
        <taxon>Eukaryota</taxon>
        <taxon>Metazoa</taxon>
        <taxon>Ecdysozoa</taxon>
        <taxon>Arthropoda</taxon>
        <taxon>Hexapoda</taxon>
        <taxon>Insecta</taxon>
        <taxon>Pterygota</taxon>
        <taxon>Neoptera</taxon>
        <taxon>Endopterygota</taxon>
        <taxon>Hymenoptera</taxon>
        <taxon>Apocrita</taxon>
        <taxon>Ichneumonoidea</taxon>
        <taxon>Braconidae</taxon>
        <taxon>Microgastrinae</taxon>
        <taxon>Cotesia</taxon>
    </lineage>
</organism>
<protein>
    <submittedName>
        <fullName evidence="2">Uncharacterized protein</fullName>
    </submittedName>
</protein>
<comment type="caution">
    <text evidence="2">The sequence shown here is derived from an EMBL/GenBank/DDBJ whole genome shotgun (WGS) entry which is preliminary data.</text>
</comment>
<keyword evidence="3" id="KW-1185">Reference proteome</keyword>